<protein>
    <submittedName>
        <fullName evidence="1">Uncharacterized protein</fullName>
    </submittedName>
</protein>
<organism evidence="1 2">
    <name type="scientific">Periconia digitata</name>
    <dbReference type="NCBI Taxonomy" id="1303443"/>
    <lineage>
        <taxon>Eukaryota</taxon>
        <taxon>Fungi</taxon>
        <taxon>Dikarya</taxon>
        <taxon>Ascomycota</taxon>
        <taxon>Pezizomycotina</taxon>
        <taxon>Dothideomycetes</taxon>
        <taxon>Pleosporomycetidae</taxon>
        <taxon>Pleosporales</taxon>
        <taxon>Massarineae</taxon>
        <taxon>Periconiaceae</taxon>
        <taxon>Periconia</taxon>
    </lineage>
</organism>
<evidence type="ECO:0000313" key="1">
    <source>
        <dbReference type="EMBL" id="CAI6329832.1"/>
    </source>
</evidence>
<gene>
    <name evidence="1" type="ORF">PDIGIT_LOCUS4165</name>
</gene>
<dbReference type="EMBL" id="CAOQHR010000002">
    <property type="protein sequence ID" value="CAI6329832.1"/>
    <property type="molecule type" value="Genomic_DNA"/>
</dbReference>
<dbReference type="Proteomes" id="UP001152607">
    <property type="component" value="Unassembled WGS sequence"/>
</dbReference>
<accession>A0A9W4XGK7</accession>
<comment type="caution">
    <text evidence="1">The sequence shown here is derived from an EMBL/GenBank/DDBJ whole genome shotgun (WGS) entry which is preliminary data.</text>
</comment>
<evidence type="ECO:0000313" key="2">
    <source>
        <dbReference type="Proteomes" id="UP001152607"/>
    </source>
</evidence>
<sequence>MHVIFFSQNDINITAVTVDWSIISVTNCNLSFENYCKCSSSAEKRRNSDTTHHAPTLSIFSSSLSLRVQYLYNSLRSIDWTATFACRRHAIAQCWRFPRTSTSQFQHRTTS</sequence>
<name>A0A9W4XGK7_9PLEO</name>
<dbReference type="AlphaFoldDB" id="A0A9W4XGK7"/>
<proteinExistence type="predicted"/>
<keyword evidence="2" id="KW-1185">Reference proteome</keyword>
<reference evidence="1" key="1">
    <citation type="submission" date="2023-01" db="EMBL/GenBank/DDBJ databases">
        <authorList>
            <person name="Van Ghelder C."/>
            <person name="Rancurel C."/>
        </authorList>
    </citation>
    <scope>NUCLEOTIDE SEQUENCE</scope>
    <source>
        <strain evidence="1">CNCM I-4278</strain>
    </source>
</reference>